<feature type="signal peptide" evidence="1">
    <location>
        <begin position="1"/>
        <end position="17"/>
    </location>
</feature>
<organism evidence="2 3">
    <name type="scientific">Oceanococcus atlanticus</name>
    <dbReference type="NCBI Taxonomy" id="1317117"/>
    <lineage>
        <taxon>Bacteria</taxon>
        <taxon>Pseudomonadati</taxon>
        <taxon>Pseudomonadota</taxon>
        <taxon>Gammaproteobacteria</taxon>
        <taxon>Chromatiales</taxon>
        <taxon>Oceanococcaceae</taxon>
        <taxon>Oceanococcus</taxon>
    </lineage>
</organism>
<dbReference type="STRING" id="1317117.ATO7_16155"/>
<evidence type="ECO:0000313" key="3">
    <source>
        <dbReference type="Proteomes" id="UP000192342"/>
    </source>
</evidence>
<dbReference type="Proteomes" id="UP000192342">
    <property type="component" value="Unassembled WGS sequence"/>
</dbReference>
<keyword evidence="3" id="KW-1185">Reference proteome</keyword>
<reference evidence="2 3" key="1">
    <citation type="submission" date="2013-04" db="EMBL/GenBank/DDBJ databases">
        <title>Oceanococcus atlanticus 22II-S10r2 Genome Sequencing.</title>
        <authorList>
            <person name="Lai Q."/>
            <person name="Li G."/>
            <person name="Shao Z."/>
        </authorList>
    </citation>
    <scope>NUCLEOTIDE SEQUENCE [LARGE SCALE GENOMIC DNA]</scope>
    <source>
        <strain evidence="2 3">22II-S10r2</strain>
    </source>
</reference>
<name>A0A1Y1SAM6_9GAMM</name>
<dbReference type="AlphaFoldDB" id="A0A1Y1SAM6"/>
<dbReference type="RefSeq" id="WP_083563483.1">
    <property type="nucleotide sequence ID" value="NZ_AQQV01000006.1"/>
</dbReference>
<gene>
    <name evidence="2" type="ORF">ATO7_16155</name>
</gene>
<feature type="chain" id="PRO_5010985596" evidence="1">
    <location>
        <begin position="18"/>
        <end position="689"/>
    </location>
</feature>
<evidence type="ECO:0000313" key="2">
    <source>
        <dbReference type="EMBL" id="ORE85033.1"/>
    </source>
</evidence>
<proteinExistence type="predicted"/>
<sequence length="689" mass="71500">MDATPRFLRLTAGFVVAATASVLSASQATYVSTPEDAQQAFSSLSGSEQLQLSEQLSGLLGQVNFAGVLEPFLNRPQAAAQDDPLGDVLDPLGLGDVLDLVDILALLPSALNYTWEYEIDGRQGQASGLLNLPTLIDVDGDSVPDITASLSISGANRVTMRVDRIGARLGLRGLLGGLLGNKPLPLKIEAVIDDPRAESDALFALGYDASTSRAPEQFSAAVSLTGALDDSQIGVSLTTRKAGDDLTLIASQFSQGAGGARDLGLDLSLNLAPVPGSANVDVALGDQVSVQLGASASSTADILFVDHSQAPAQVVTALIDQLPTALNLSLAESPEGDRTLSYSGSQDVDLIHITADGVGGLFGSASIVDLELAQIPTSMSLSFGTAGDFDLDLGGDDLGHIEALLSNGPDIRVPAGMDGVTLLEVPGTSILTARISGLKRVAAQQAPLALELDSVAGNPFRVELREQADANAKETYTIAQLSSIQRHTEISIDESGGAQRIRYRADDAASSLSFATNTGDREEMTASAAPVASSIDICAAGGTGCTTSGKAANTGSFRVITSQPVNLNLRDCDTASCGNELRLTNLNIRHLDLAINISENCTIFGCITGSKGSIWLDTDNHNLTGGFRSRSSDFNVNGVFGSGFKTNNRYVSWNNFIPSKSGSISCGSGTFLDVTVIGITIDVSGLYLC</sequence>
<accession>A0A1Y1SAM6</accession>
<keyword evidence="1" id="KW-0732">Signal</keyword>
<dbReference type="EMBL" id="AQQV01000006">
    <property type="protein sequence ID" value="ORE85033.1"/>
    <property type="molecule type" value="Genomic_DNA"/>
</dbReference>
<comment type="caution">
    <text evidence="2">The sequence shown here is derived from an EMBL/GenBank/DDBJ whole genome shotgun (WGS) entry which is preliminary data.</text>
</comment>
<evidence type="ECO:0000256" key="1">
    <source>
        <dbReference type="SAM" id="SignalP"/>
    </source>
</evidence>
<protein>
    <submittedName>
        <fullName evidence="2">Uncharacterized protein</fullName>
    </submittedName>
</protein>